<name>A0A1B4FZR5_9BURK</name>
<dbReference type="Proteomes" id="UP000067711">
    <property type="component" value="Chromosome 1"/>
</dbReference>
<proteinExistence type="predicted"/>
<reference evidence="1 2" key="1">
    <citation type="submission" date="2015-12" db="EMBL/GenBank/DDBJ databases">
        <title>Diversity of Burkholderia near neighbor genomes.</title>
        <authorList>
            <person name="Sahl J."/>
            <person name="Wagner D."/>
            <person name="Keim P."/>
        </authorList>
    </citation>
    <scope>NUCLEOTIDE SEQUENCE [LARGE SCALE GENOMIC DNA]</scope>
    <source>
        <strain evidence="1 2">BDU8</strain>
    </source>
</reference>
<evidence type="ECO:0000313" key="2">
    <source>
        <dbReference type="Proteomes" id="UP000067711"/>
    </source>
</evidence>
<dbReference type="RefSeq" id="WP_108026836.1">
    <property type="nucleotide sequence ID" value="NZ_CP013389.1"/>
</dbReference>
<organism evidence="1 2">
    <name type="scientific">Burkholderia mayonis</name>
    <dbReference type="NCBI Taxonomy" id="1385591"/>
    <lineage>
        <taxon>Bacteria</taxon>
        <taxon>Pseudomonadati</taxon>
        <taxon>Pseudomonadota</taxon>
        <taxon>Betaproteobacteria</taxon>
        <taxon>Burkholderiales</taxon>
        <taxon>Burkholderiaceae</taxon>
        <taxon>Burkholderia</taxon>
        <taxon>pseudomallei group</taxon>
    </lineage>
</organism>
<evidence type="ECO:0000313" key="1">
    <source>
        <dbReference type="EMBL" id="AOJ09168.1"/>
    </source>
</evidence>
<dbReference type="AlphaFoldDB" id="A0A1B4FZR5"/>
<accession>A0A1B4FZR5</accession>
<protein>
    <recommendedName>
        <fullName evidence="3">Lipoprotein</fullName>
    </recommendedName>
</protein>
<evidence type="ECO:0008006" key="3">
    <source>
        <dbReference type="Google" id="ProtNLM"/>
    </source>
</evidence>
<sequence>MANNKLSITNKSASVLSASLNTWGSSDGNASFFQIETGVTETWTRHDSRGYVLYLKQGGSEEPFYVVTGSNITFVSMSNVVDNGQLIKPVSAPVPSRADVSVAK</sequence>
<gene>
    <name evidence="1" type="ORF">WS71_17475</name>
</gene>
<dbReference type="EMBL" id="CP013389">
    <property type="protein sequence ID" value="AOJ09168.1"/>
    <property type="molecule type" value="Genomic_DNA"/>
</dbReference>